<accession>A0AAC9Z8S6</accession>
<dbReference type="AlphaFoldDB" id="A0AAC9Z8S6"/>
<evidence type="ECO:0000256" key="1">
    <source>
        <dbReference type="SAM" id="Phobius"/>
    </source>
</evidence>
<protein>
    <submittedName>
        <fullName evidence="2">Uncharacterized protein</fullName>
    </submittedName>
</protein>
<keyword evidence="1" id="KW-0812">Transmembrane</keyword>
<keyword evidence="1" id="KW-1133">Transmembrane helix</keyword>
<feature type="transmembrane region" description="Helical" evidence="1">
    <location>
        <begin position="38"/>
        <end position="63"/>
    </location>
</feature>
<proteinExistence type="predicted"/>
<evidence type="ECO:0000313" key="3">
    <source>
        <dbReference type="Proteomes" id="UP000217545"/>
    </source>
</evidence>
<dbReference type="Proteomes" id="UP000217545">
    <property type="component" value="Chromosome"/>
</dbReference>
<sequence>MPEPCVNSRVGKLDAVGHAVPAAWAGFSEWSVKAKMDWVFGVAWGLVLIPLATKVVGPVIAAVSGKKAAH</sequence>
<name>A0AAC9Z8S6_9RHOB</name>
<gene>
    <name evidence="2" type="ORF">PhaeoP63_01604</name>
</gene>
<evidence type="ECO:0000313" key="2">
    <source>
        <dbReference type="EMBL" id="ATF05682.1"/>
    </source>
</evidence>
<keyword evidence="1" id="KW-0472">Membrane</keyword>
<reference evidence="2 3" key="1">
    <citation type="journal article" date="2017" name="Front. Microbiol.">
        <title>Phaeobacter piscinae sp. nov., a species of the Roseobacter group and potential aquaculture probiont.</title>
        <authorList>
            <person name="Sonnenschein E.C."/>
            <person name="Phippen C.B.W."/>
            <person name="Nielsen K.F."/>
            <person name="Mateiu R.V."/>
            <person name="Melchiorsen J."/>
            <person name="Gram L."/>
            <person name="Overmann J."/>
            <person name="Freese H.M."/>
        </authorList>
    </citation>
    <scope>NUCLEOTIDE SEQUENCE [LARGE SCALE GENOMIC DNA]</scope>
    <source>
        <strain evidence="2 3">P63</strain>
    </source>
</reference>
<dbReference type="EMBL" id="CP010784">
    <property type="protein sequence ID" value="ATF05682.1"/>
    <property type="molecule type" value="Genomic_DNA"/>
</dbReference>
<organism evidence="2 3">
    <name type="scientific">Phaeobacter gallaeciensis</name>
    <dbReference type="NCBI Taxonomy" id="60890"/>
    <lineage>
        <taxon>Bacteria</taxon>
        <taxon>Pseudomonadati</taxon>
        <taxon>Pseudomonadota</taxon>
        <taxon>Alphaproteobacteria</taxon>
        <taxon>Rhodobacterales</taxon>
        <taxon>Roseobacteraceae</taxon>
        <taxon>Phaeobacter</taxon>
    </lineage>
</organism>